<evidence type="ECO:0000256" key="4">
    <source>
        <dbReference type="ARBA" id="ARBA00023150"/>
    </source>
</evidence>
<dbReference type="AlphaFoldDB" id="A0A3D9HXT6"/>
<name>A0A3D9HXT6_9PROT</name>
<comment type="pathway">
    <text evidence="2 6">Cofactor biosynthesis; molybdopterin biosynthesis.</text>
</comment>
<dbReference type="SMART" id="SM00852">
    <property type="entry name" value="MoCF_biosynth"/>
    <property type="match status" value="1"/>
</dbReference>
<dbReference type="EC" id="2.10.1.1" evidence="6"/>
<dbReference type="NCBIfam" id="NF045515">
    <property type="entry name" value="Glp_gephyrin"/>
    <property type="match status" value="1"/>
</dbReference>
<comment type="catalytic activity">
    <reaction evidence="5">
        <text>adenylyl-molybdopterin + molybdate = Mo-molybdopterin + AMP + H(+)</text>
        <dbReference type="Rhea" id="RHEA:35047"/>
        <dbReference type="ChEBI" id="CHEBI:15378"/>
        <dbReference type="ChEBI" id="CHEBI:36264"/>
        <dbReference type="ChEBI" id="CHEBI:62727"/>
        <dbReference type="ChEBI" id="CHEBI:71302"/>
        <dbReference type="ChEBI" id="CHEBI:456215"/>
        <dbReference type="EC" id="2.10.1.1"/>
    </reaction>
</comment>
<protein>
    <recommendedName>
        <fullName evidence="6">Molybdopterin molybdenumtransferase</fullName>
        <ecNumber evidence="6">2.10.1.1</ecNumber>
    </recommendedName>
</protein>
<comment type="caution">
    <text evidence="8">The sequence shown here is derived from an EMBL/GenBank/DDBJ whole genome shotgun (WGS) entry which is preliminary data.</text>
</comment>
<dbReference type="SUPFAM" id="SSF53218">
    <property type="entry name" value="Molybdenum cofactor biosynthesis proteins"/>
    <property type="match status" value="1"/>
</dbReference>
<evidence type="ECO:0000313" key="9">
    <source>
        <dbReference type="Proteomes" id="UP000256845"/>
    </source>
</evidence>
<comment type="function">
    <text evidence="1 6">Catalyzes the insertion of molybdate into adenylated molybdopterin with the concomitant release of AMP.</text>
</comment>
<gene>
    <name evidence="8" type="ORF">DFP90_1011121</name>
</gene>
<dbReference type="Gene3D" id="3.40.980.10">
    <property type="entry name" value="MoaB/Mog-like domain"/>
    <property type="match status" value="1"/>
</dbReference>
<dbReference type="PANTHER" id="PTHR10192:SF5">
    <property type="entry name" value="GEPHYRIN"/>
    <property type="match status" value="1"/>
</dbReference>
<dbReference type="EMBL" id="QRDW01000001">
    <property type="protein sequence ID" value="RED54318.1"/>
    <property type="molecule type" value="Genomic_DNA"/>
</dbReference>
<evidence type="ECO:0000256" key="1">
    <source>
        <dbReference type="ARBA" id="ARBA00002901"/>
    </source>
</evidence>
<dbReference type="InterPro" id="IPR038987">
    <property type="entry name" value="MoeA-like"/>
</dbReference>
<dbReference type="UniPathway" id="UPA00344"/>
<dbReference type="InterPro" id="IPR008284">
    <property type="entry name" value="MoCF_biosynth_CS"/>
</dbReference>
<dbReference type="InterPro" id="IPR036688">
    <property type="entry name" value="MoeA_C_domain_IV_sf"/>
</dbReference>
<keyword evidence="4 6" id="KW-0501">Molybdenum cofactor biosynthesis</keyword>
<dbReference type="GO" id="GO:0061599">
    <property type="term" value="F:molybdopterin molybdotransferase activity"/>
    <property type="evidence" value="ECO:0007669"/>
    <property type="project" value="UniProtKB-UniRule"/>
</dbReference>
<dbReference type="RefSeq" id="WP_115935383.1">
    <property type="nucleotide sequence ID" value="NZ_QRDW01000001.1"/>
</dbReference>
<evidence type="ECO:0000313" key="8">
    <source>
        <dbReference type="EMBL" id="RED54318.1"/>
    </source>
</evidence>
<dbReference type="Gene3D" id="3.90.105.10">
    <property type="entry name" value="Molybdopterin biosynthesis moea protein, domain 2"/>
    <property type="match status" value="1"/>
</dbReference>
<dbReference type="PANTHER" id="PTHR10192">
    <property type="entry name" value="MOLYBDOPTERIN BIOSYNTHESIS PROTEIN"/>
    <property type="match status" value="1"/>
</dbReference>
<dbReference type="SUPFAM" id="SSF63867">
    <property type="entry name" value="MoeA C-terminal domain-like"/>
    <property type="match status" value="1"/>
</dbReference>
<dbReference type="Pfam" id="PF03454">
    <property type="entry name" value="MoeA_C"/>
    <property type="match status" value="1"/>
</dbReference>
<dbReference type="Gene3D" id="2.170.190.11">
    <property type="entry name" value="Molybdopterin biosynthesis moea protein, domain 3"/>
    <property type="match status" value="1"/>
</dbReference>
<dbReference type="InterPro" id="IPR036135">
    <property type="entry name" value="MoeA_linker/N_sf"/>
</dbReference>
<dbReference type="GO" id="GO:0046872">
    <property type="term" value="F:metal ion binding"/>
    <property type="evidence" value="ECO:0007669"/>
    <property type="project" value="UniProtKB-UniRule"/>
</dbReference>
<dbReference type="GO" id="GO:0006777">
    <property type="term" value="P:Mo-molybdopterin cofactor biosynthetic process"/>
    <property type="evidence" value="ECO:0007669"/>
    <property type="project" value="UniProtKB-UniRule"/>
</dbReference>
<keyword evidence="6" id="KW-0808">Transferase</keyword>
<evidence type="ECO:0000259" key="7">
    <source>
        <dbReference type="SMART" id="SM00852"/>
    </source>
</evidence>
<keyword evidence="6" id="KW-0460">Magnesium</keyword>
<evidence type="ECO:0000256" key="3">
    <source>
        <dbReference type="ARBA" id="ARBA00010763"/>
    </source>
</evidence>
<evidence type="ECO:0000256" key="2">
    <source>
        <dbReference type="ARBA" id="ARBA00005046"/>
    </source>
</evidence>
<evidence type="ECO:0000256" key="6">
    <source>
        <dbReference type="RuleBase" id="RU365090"/>
    </source>
</evidence>
<keyword evidence="6" id="KW-0500">Molybdenum</keyword>
<dbReference type="Pfam" id="PF03453">
    <property type="entry name" value="MoeA_N"/>
    <property type="match status" value="1"/>
</dbReference>
<accession>A0A3D9HXT6</accession>
<dbReference type="SUPFAM" id="SSF63882">
    <property type="entry name" value="MoeA N-terminal region -like"/>
    <property type="match status" value="1"/>
</dbReference>
<dbReference type="InterPro" id="IPR036425">
    <property type="entry name" value="MoaB/Mog-like_dom_sf"/>
</dbReference>
<dbReference type="InterPro" id="IPR005110">
    <property type="entry name" value="MoeA_linker/N"/>
</dbReference>
<organism evidence="8 9">
    <name type="scientific">Aestuariispira insulae</name>
    <dbReference type="NCBI Taxonomy" id="1461337"/>
    <lineage>
        <taxon>Bacteria</taxon>
        <taxon>Pseudomonadati</taxon>
        <taxon>Pseudomonadota</taxon>
        <taxon>Alphaproteobacteria</taxon>
        <taxon>Rhodospirillales</taxon>
        <taxon>Kiloniellaceae</taxon>
        <taxon>Aestuariispira</taxon>
    </lineage>
</organism>
<dbReference type="InterPro" id="IPR005111">
    <property type="entry name" value="MoeA_C_domain_IV"/>
</dbReference>
<keyword evidence="9" id="KW-1185">Reference proteome</keyword>
<dbReference type="InterPro" id="IPR001453">
    <property type="entry name" value="MoaB/Mog_dom"/>
</dbReference>
<dbReference type="Proteomes" id="UP000256845">
    <property type="component" value="Unassembled WGS sequence"/>
</dbReference>
<comment type="similarity">
    <text evidence="3 6">Belongs to the MoeA family.</text>
</comment>
<dbReference type="CDD" id="cd00887">
    <property type="entry name" value="MoeA"/>
    <property type="match status" value="1"/>
</dbReference>
<comment type="cofactor">
    <cofactor evidence="6">
        <name>Mg(2+)</name>
        <dbReference type="ChEBI" id="CHEBI:18420"/>
    </cofactor>
</comment>
<feature type="domain" description="MoaB/Mog" evidence="7">
    <location>
        <begin position="191"/>
        <end position="333"/>
    </location>
</feature>
<dbReference type="OrthoDB" id="9804758at2"/>
<keyword evidence="6" id="KW-0479">Metal-binding</keyword>
<reference evidence="8 9" key="1">
    <citation type="submission" date="2018-07" db="EMBL/GenBank/DDBJ databases">
        <title>Genomic Encyclopedia of Type Strains, Phase III (KMG-III): the genomes of soil and plant-associated and newly described type strains.</title>
        <authorList>
            <person name="Whitman W."/>
        </authorList>
    </citation>
    <scope>NUCLEOTIDE SEQUENCE [LARGE SCALE GENOMIC DNA]</scope>
    <source>
        <strain evidence="8 9">CECT 8488</strain>
    </source>
</reference>
<proteinExistence type="inferred from homology"/>
<dbReference type="Pfam" id="PF00994">
    <property type="entry name" value="MoCF_biosynth"/>
    <property type="match status" value="1"/>
</dbReference>
<dbReference type="Gene3D" id="2.40.340.10">
    <property type="entry name" value="MoeA, C-terminal, domain IV"/>
    <property type="match status" value="1"/>
</dbReference>
<dbReference type="PROSITE" id="PS01079">
    <property type="entry name" value="MOCF_BIOSYNTHESIS_2"/>
    <property type="match status" value="1"/>
</dbReference>
<evidence type="ECO:0000256" key="5">
    <source>
        <dbReference type="ARBA" id="ARBA00047317"/>
    </source>
</evidence>
<dbReference type="GO" id="GO:0005829">
    <property type="term" value="C:cytosol"/>
    <property type="evidence" value="ECO:0007669"/>
    <property type="project" value="TreeGrafter"/>
</dbReference>
<sequence>MAQLSDDCFQAGDALQPLDQALARLSAGLESVVAVETAELLAAQGRTLAEDVIAVRNVPPVDNSAVDGYAVYHADLNADEETRLPVVGRVTAGHPLEGAACPGQAVRIFTGAPMPLGPDTVMMQEDCDEAEGFVRIRPGIKKDANRRSAGEDVQAGQVILAKGMKIGPAEIALLAAQGLTSVTLYKPLKVAVVSSGDEVFDPGSELPEGGIFDANRHMVMAILSSFGCAVTDLGILPDQPEKIRDALSGAAQTHDLLVSSGGMSVGEEDHFCSVIEELGRLDFWRLAIKPGRPVGLGQIRAPGNRHVPVIGLPGNPVAAFTTLLLLGRAVIFGLSGRAQTAMPRFKAPAGFDYKKKEGRREFIRARLVRDAHDQVIAVHRYGGSGAAILSSLSGADGFIDLSEEITHVKEGDMVRFLPFKELLA</sequence>